<dbReference type="PANTHER" id="PTHR44086">
    <property type="entry name" value="THIOSULFATE SULFURTRANSFERASE RDL2, MITOCHONDRIAL-RELATED"/>
    <property type="match status" value="1"/>
</dbReference>
<dbReference type="eggNOG" id="COG0607">
    <property type="taxonomic scope" value="Bacteria"/>
</dbReference>
<dbReference type="OrthoDB" id="9791096at2"/>
<dbReference type="HOGENOM" id="CLU_089574_6_2_6"/>
<dbReference type="Gene3D" id="3.40.250.10">
    <property type="entry name" value="Rhodanese-like domain"/>
    <property type="match status" value="1"/>
</dbReference>
<dbReference type="AlphaFoldDB" id="B8GUM0"/>
<keyword evidence="3" id="KW-1185">Reference proteome</keyword>
<organism evidence="2 3">
    <name type="scientific">Thioalkalivibrio sulfidiphilus (strain HL-EbGR7)</name>
    <dbReference type="NCBI Taxonomy" id="396588"/>
    <lineage>
        <taxon>Bacteria</taxon>
        <taxon>Pseudomonadati</taxon>
        <taxon>Pseudomonadota</taxon>
        <taxon>Gammaproteobacteria</taxon>
        <taxon>Chromatiales</taxon>
        <taxon>Ectothiorhodospiraceae</taxon>
        <taxon>Thioalkalivibrio</taxon>
    </lineage>
</organism>
<evidence type="ECO:0000259" key="1">
    <source>
        <dbReference type="PROSITE" id="PS50206"/>
    </source>
</evidence>
<dbReference type="InterPro" id="IPR036873">
    <property type="entry name" value="Rhodanese-like_dom_sf"/>
</dbReference>
<sequence>MKTYETLVAEALTVVPEILPWDLQSRLEQAPAPLLLDVREPEEYAAMHIPGSLHAPRGILEAAAQWGFEETLPELVRARDSEVVVICRSGRRSALAGRTLVEMGFKQVQSLKMGVRGWNDDGGALEDADGNEVDPELADEYFRARVRPEQMGP</sequence>
<dbReference type="EMBL" id="CP001339">
    <property type="protein sequence ID" value="ACL73340.1"/>
    <property type="molecule type" value="Genomic_DNA"/>
</dbReference>
<proteinExistence type="predicted"/>
<reference evidence="2 3" key="1">
    <citation type="journal article" date="2011" name="Stand. Genomic Sci.">
        <title>Complete genome sequence of 'Thioalkalivibrio sulfidophilus' HL-EbGr7.</title>
        <authorList>
            <person name="Muyzer G."/>
            <person name="Sorokin D.Y."/>
            <person name="Mavromatis K."/>
            <person name="Lapidus A."/>
            <person name="Clum A."/>
            <person name="Ivanova N."/>
            <person name="Pati A."/>
            <person name="d'Haeseleer P."/>
            <person name="Woyke T."/>
            <person name="Kyrpides N.C."/>
        </authorList>
    </citation>
    <scope>NUCLEOTIDE SEQUENCE [LARGE SCALE GENOMIC DNA]</scope>
    <source>
        <strain evidence="2 3">HL-EbGR7</strain>
    </source>
</reference>
<dbReference type="SMART" id="SM00450">
    <property type="entry name" value="RHOD"/>
    <property type="match status" value="1"/>
</dbReference>
<evidence type="ECO:0000313" key="3">
    <source>
        <dbReference type="Proteomes" id="UP000002383"/>
    </source>
</evidence>
<dbReference type="PROSITE" id="PS50206">
    <property type="entry name" value="RHODANESE_3"/>
    <property type="match status" value="1"/>
</dbReference>
<feature type="domain" description="Rhodanese" evidence="1">
    <location>
        <begin position="29"/>
        <end position="127"/>
    </location>
</feature>
<name>B8GUM0_THISH</name>
<dbReference type="CDD" id="cd00158">
    <property type="entry name" value="RHOD"/>
    <property type="match status" value="1"/>
</dbReference>
<dbReference type="KEGG" id="tgr:Tgr7_2260"/>
<gene>
    <name evidence="2" type="ordered locus">Tgr7_2260</name>
</gene>
<dbReference type="STRING" id="396588.Tgr7_2260"/>
<dbReference type="Pfam" id="PF00581">
    <property type="entry name" value="Rhodanese"/>
    <property type="match status" value="1"/>
</dbReference>
<accession>B8GUM0</accession>
<protein>
    <submittedName>
        <fullName evidence="2">Rhodanese domain protein</fullName>
    </submittedName>
</protein>
<dbReference type="GO" id="GO:0004792">
    <property type="term" value="F:thiosulfate-cyanide sulfurtransferase activity"/>
    <property type="evidence" value="ECO:0007669"/>
    <property type="project" value="TreeGrafter"/>
</dbReference>
<dbReference type="PANTHER" id="PTHR44086:SF13">
    <property type="entry name" value="THIOSULFATE SULFURTRANSFERASE PSPE"/>
    <property type="match status" value="1"/>
</dbReference>
<dbReference type="RefSeq" id="WP_012638816.1">
    <property type="nucleotide sequence ID" value="NC_011901.1"/>
</dbReference>
<dbReference type="SUPFAM" id="SSF52821">
    <property type="entry name" value="Rhodanese/Cell cycle control phosphatase"/>
    <property type="match status" value="1"/>
</dbReference>
<evidence type="ECO:0000313" key="2">
    <source>
        <dbReference type="EMBL" id="ACL73340.1"/>
    </source>
</evidence>
<dbReference type="Proteomes" id="UP000002383">
    <property type="component" value="Chromosome"/>
</dbReference>
<dbReference type="InterPro" id="IPR001763">
    <property type="entry name" value="Rhodanese-like_dom"/>
</dbReference>